<dbReference type="PANTHER" id="PTHR47784:SF5">
    <property type="entry name" value="STEROL UPTAKE CONTROL PROTEIN 2"/>
    <property type="match status" value="1"/>
</dbReference>
<dbReference type="InterPro" id="IPR021858">
    <property type="entry name" value="Fun_TF"/>
</dbReference>
<dbReference type="AlphaFoldDB" id="A0AAN6Y113"/>
<feature type="domain" description="Zn(2)-C6 fungal-type" evidence="3">
    <location>
        <begin position="14"/>
        <end position="43"/>
    </location>
</feature>
<dbReference type="Pfam" id="PF00172">
    <property type="entry name" value="Zn_clus"/>
    <property type="match status" value="1"/>
</dbReference>
<dbReference type="InterPro" id="IPR001138">
    <property type="entry name" value="Zn2Cys6_DnaBD"/>
</dbReference>
<dbReference type="EMBL" id="MU858170">
    <property type="protein sequence ID" value="KAK4210619.1"/>
    <property type="molecule type" value="Genomic_DNA"/>
</dbReference>
<reference evidence="4" key="1">
    <citation type="journal article" date="2023" name="Mol. Phylogenet. Evol.">
        <title>Genome-scale phylogeny and comparative genomics of the fungal order Sordariales.</title>
        <authorList>
            <person name="Hensen N."/>
            <person name="Bonometti L."/>
            <person name="Westerberg I."/>
            <person name="Brannstrom I.O."/>
            <person name="Guillou S."/>
            <person name="Cros-Aarteil S."/>
            <person name="Calhoun S."/>
            <person name="Haridas S."/>
            <person name="Kuo A."/>
            <person name="Mondo S."/>
            <person name="Pangilinan J."/>
            <person name="Riley R."/>
            <person name="LaButti K."/>
            <person name="Andreopoulos B."/>
            <person name="Lipzen A."/>
            <person name="Chen C."/>
            <person name="Yan M."/>
            <person name="Daum C."/>
            <person name="Ng V."/>
            <person name="Clum A."/>
            <person name="Steindorff A."/>
            <person name="Ohm R.A."/>
            <person name="Martin F."/>
            <person name="Silar P."/>
            <person name="Natvig D.O."/>
            <person name="Lalanne C."/>
            <person name="Gautier V."/>
            <person name="Ament-Velasquez S.L."/>
            <person name="Kruys A."/>
            <person name="Hutchinson M.I."/>
            <person name="Powell A.J."/>
            <person name="Barry K."/>
            <person name="Miller A.N."/>
            <person name="Grigoriev I.V."/>
            <person name="Debuchy R."/>
            <person name="Gladieux P."/>
            <person name="Hiltunen Thoren M."/>
            <person name="Johannesson H."/>
        </authorList>
    </citation>
    <scope>NUCLEOTIDE SEQUENCE</scope>
    <source>
        <strain evidence="4">PSN293</strain>
    </source>
</reference>
<organism evidence="4 5">
    <name type="scientific">Rhypophila decipiens</name>
    <dbReference type="NCBI Taxonomy" id="261697"/>
    <lineage>
        <taxon>Eukaryota</taxon>
        <taxon>Fungi</taxon>
        <taxon>Dikarya</taxon>
        <taxon>Ascomycota</taxon>
        <taxon>Pezizomycotina</taxon>
        <taxon>Sordariomycetes</taxon>
        <taxon>Sordariomycetidae</taxon>
        <taxon>Sordariales</taxon>
        <taxon>Naviculisporaceae</taxon>
        <taxon>Rhypophila</taxon>
    </lineage>
</organism>
<protein>
    <submittedName>
        <fullName evidence="4">Sterol uptake control protein 2</fullName>
    </submittedName>
</protein>
<dbReference type="SUPFAM" id="SSF57701">
    <property type="entry name" value="Zn2/Cys6 DNA-binding domain"/>
    <property type="match status" value="1"/>
</dbReference>
<dbReference type="PROSITE" id="PS00463">
    <property type="entry name" value="ZN2_CY6_FUNGAL_1"/>
    <property type="match status" value="1"/>
</dbReference>
<evidence type="ECO:0000256" key="2">
    <source>
        <dbReference type="SAM" id="MobiDB-lite"/>
    </source>
</evidence>
<keyword evidence="1" id="KW-0539">Nucleus</keyword>
<name>A0AAN6Y113_9PEZI</name>
<feature type="compositionally biased region" description="Low complexity" evidence="2">
    <location>
        <begin position="45"/>
        <end position="71"/>
    </location>
</feature>
<evidence type="ECO:0000256" key="1">
    <source>
        <dbReference type="ARBA" id="ARBA00023242"/>
    </source>
</evidence>
<dbReference type="Pfam" id="PF11951">
    <property type="entry name" value="Fungal_trans_2"/>
    <property type="match status" value="1"/>
</dbReference>
<evidence type="ECO:0000313" key="4">
    <source>
        <dbReference type="EMBL" id="KAK4210619.1"/>
    </source>
</evidence>
<dbReference type="SMART" id="SM00066">
    <property type="entry name" value="GAL4"/>
    <property type="match status" value="1"/>
</dbReference>
<dbReference type="InterPro" id="IPR036864">
    <property type="entry name" value="Zn2-C6_fun-type_DNA-bd_sf"/>
</dbReference>
<dbReference type="CDD" id="cd00067">
    <property type="entry name" value="GAL4"/>
    <property type="match status" value="1"/>
</dbReference>
<reference evidence="4" key="2">
    <citation type="submission" date="2023-05" db="EMBL/GenBank/DDBJ databases">
        <authorList>
            <consortium name="Lawrence Berkeley National Laboratory"/>
            <person name="Steindorff A."/>
            <person name="Hensen N."/>
            <person name="Bonometti L."/>
            <person name="Westerberg I."/>
            <person name="Brannstrom I.O."/>
            <person name="Guillou S."/>
            <person name="Cros-Aarteil S."/>
            <person name="Calhoun S."/>
            <person name="Haridas S."/>
            <person name="Kuo A."/>
            <person name="Mondo S."/>
            <person name="Pangilinan J."/>
            <person name="Riley R."/>
            <person name="Labutti K."/>
            <person name="Andreopoulos B."/>
            <person name="Lipzen A."/>
            <person name="Chen C."/>
            <person name="Yanf M."/>
            <person name="Daum C."/>
            <person name="Ng V."/>
            <person name="Clum A."/>
            <person name="Ohm R."/>
            <person name="Martin F."/>
            <person name="Silar P."/>
            <person name="Natvig D."/>
            <person name="Lalanne C."/>
            <person name="Gautier V."/>
            <person name="Ament-Velasquez S.L."/>
            <person name="Kruys A."/>
            <person name="Hutchinson M.I."/>
            <person name="Powell A.J."/>
            <person name="Barry K."/>
            <person name="Miller A.N."/>
            <person name="Grigoriev I.V."/>
            <person name="Debuchy R."/>
            <person name="Gladieux P."/>
            <person name="Thoren M.H."/>
            <person name="Johannesson H."/>
        </authorList>
    </citation>
    <scope>NUCLEOTIDE SEQUENCE</scope>
    <source>
        <strain evidence="4">PSN293</strain>
    </source>
</reference>
<dbReference type="GO" id="GO:0008270">
    <property type="term" value="F:zinc ion binding"/>
    <property type="evidence" value="ECO:0007669"/>
    <property type="project" value="InterPro"/>
</dbReference>
<dbReference type="PANTHER" id="PTHR47784">
    <property type="entry name" value="STEROL UPTAKE CONTROL PROTEIN 2"/>
    <property type="match status" value="1"/>
</dbReference>
<proteinExistence type="predicted"/>
<evidence type="ECO:0000259" key="3">
    <source>
        <dbReference type="PROSITE" id="PS50048"/>
    </source>
</evidence>
<dbReference type="PROSITE" id="PS50048">
    <property type="entry name" value="ZN2_CY6_FUNGAL_2"/>
    <property type="match status" value="1"/>
</dbReference>
<dbReference type="Proteomes" id="UP001301769">
    <property type="component" value="Unassembled WGS sequence"/>
</dbReference>
<dbReference type="Gene3D" id="4.10.240.10">
    <property type="entry name" value="Zn(2)-C6 fungal-type DNA-binding domain"/>
    <property type="match status" value="1"/>
</dbReference>
<accession>A0AAN6Y113</accession>
<feature type="region of interest" description="Disordered" evidence="2">
    <location>
        <begin position="44"/>
        <end position="96"/>
    </location>
</feature>
<comment type="caution">
    <text evidence="4">The sequence shown here is derived from an EMBL/GenBank/DDBJ whole genome shotgun (WGS) entry which is preliminary data.</text>
</comment>
<sequence length="461" mass="50870">MARLRLGYTKSRGGCLRCKQRRVKCDEDRPCKACTRHGIECSLVTGQSTGTPQPSQSSRSSSTTPSVTTPRQRGKTPDCDFNTLPAARPSHSGQQQLPSISQLIGPHDQLAPYVDTTTISSVSTRSLSLGGTPLPTSPDPYPYFAKFTSYDGEQEPANWASDMELMHHYSTSCYKTIAKGYSPEIWSIEVPKLAFAHPYLLHEMLAISAFHLAFLRPDRHEELTVQATHHQSRAIKGIRGVLSNLSAQNCHALFVASTFLFVGSLAASRPTDETVAQDLGLDNLVDVFLLLKGVRGIIDDATNELRSGPLGEIFRPMPMPDRSVGLTRLMVQLQRFLEKLPNLIPTAGDSNGATIKLEVERMIQCIEHAGQTSTSPEYQTLASWPLSLSSSFIGLLRSRNQGALALLSYYCVIMHSTEDSYWFTRGWSVCVMKDIAKVMTSPWNQDCAWAEGWITGQVSVQ</sequence>
<gene>
    <name evidence="4" type="ORF">QBC37DRAFT_292067</name>
</gene>
<keyword evidence="5" id="KW-1185">Reference proteome</keyword>
<evidence type="ECO:0000313" key="5">
    <source>
        <dbReference type="Proteomes" id="UP001301769"/>
    </source>
</evidence>
<dbReference type="InterPro" id="IPR053157">
    <property type="entry name" value="Sterol_Uptake_Regulator"/>
</dbReference>
<dbReference type="GO" id="GO:0001228">
    <property type="term" value="F:DNA-binding transcription activator activity, RNA polymerase II-specific"/>
    <property type="evidence" value="ECO:0007669"/>
    <property type="project" value="TreeGrafter"/>
</dbReference>